<dbReference type="SUPFAM" id="SSF56784">
    <property type="entry name" value="HAD-like"/>
    <property type="match status" value="1"/>
</dbReference>
<dbReference type="NCBIfam" id="TIGR00277">
    <property type="entry name" value="HDIG"/>
    <property type="match status" value="1"/>
</dbReference>
<dbReference type="KEGG" id="bana:BARAN1_0543"/>
<dbReference type="InterPro" id="IPR003607">
    <property type="entry name" value="HD/PDEase_dom"/>
</dbReference>
<dbReference type="RefSeq" id="WP_122030766.1">
    <property type="nucleotide sequence ID" value="NZ_LS483254.1"/>
</dbReference>
<keyword evidence="6" id="KW-1185">Reference proteome</keyword>
<dbReference type="SUPFAM" id="SSF109604">
    <property type="entry name" value="HD-domain/PDEase-like"/>
    <property type="match status" value="1"/>
</dbReference>
<dbReference type="InterPro" id="IPR051400">
    <property type="entry name" value="HAD-like_hydrolase"/>
</dbReference>
<dbReference type="OrthoDB" id="9809962at2"/>
<sequence>MGAQRSPVQAVVFDLGGTLLQEIPGSDGPLPDGPRIEATPGAREALRALHGRYTLAVATNARLSDERHVRKALAQVGLDPYLAAVVTAHDVGKGKPDPGFFHAVLERVGCPPAGAAMVGDGYGTDIVGAKEAGLRAIWFNPACSPGPLVHPIHDAEVPALGDLPSTLDRPFPPDLAAALAILREHAVPENIVRHSLAVAAVAHRLAWCLRAEGIPVDPLLAHRGGLLHDLDKLSVGDHTEHGVKAGQILRELGWPDLAGIAEEHVLGANPHTWEEKVVHYADKIVEADRVVGLAERVSGLSRRYVADRDRIARALPLLCALEEEIVGPLSAPREEVMAELRALDLRLPPFVAA</sequence>
<dbReference type="NCBIfam" id="TIGR01549">
    <property type="entry name" value="HAD-SF-IA-v1"/>
    <property type="match status" value="1"/>
</dbReference>
<dbReference type="InterPro" id="IPR006549">
    <property type="entry name" value="HAD-SF_hydro_IIIA"/>
</dbReference>
<comment type="cofactor">
    <cofactor evidence="1">
        <name>Mg(2+)</name>
        <dbReference type="ChEBI" id="CHEBI:18420"/>
    </cofactor>
</comment>
<name>A0A2X3K5K7_9BACT</name>
<evidence type="ECO:0000256" key="3">
    <source>
        <dbReference type="ARBA" id="ARBA00022842"/>
    </source>
</evidence>
<organism evidence="5 6">
    <name type="scientific">Candidatus Bipolaricaulis anaerobius</name>
    <dbReference type="NCBI Taxonomy" id="2026885"/>
    <lineage>
        <taxon>Bacteria</taxon>
        <taxon>Candidatus Bipolaricaulota</taxon>
        <taxon>Candidatus Bipolaricaulia</taxon>
        <taxon>Candidatus Bipolaricaulales</taxon>
        <taxon>Candidatus Bipolaricaulaceae</taxon>
        <taxon>Candidatus Bipolaricaulis</taxon>
    </lineage>
</organism>
<keyword evidence="3" id="KW-0460">Magnesium</keyword>
<protein>
    <recommendedName>
        <fullName evidence="4">HD/PDEase domain-containing protein</fullName>
    </recommendedName>
</protein>
<dbReference type="InterPro" id="IPR036412">
    <property type="entry name" value="HAD-like_sf"/>
</dbReference>
<reference evidence="6" key="1">
    <citation type="submission" date="2018-05" db="EMBL/GenBank/DDBJ databases">
        <authorList>
            <person name="Hao L."/>
        </authorList>
    </citation>
    <scope>NUCLEOTIDE SEQUENCE [LARGE SCALE GENOMIC DNA]</scope>
</reference>
<dbReference type="AlphaFoldDB" id="A0A2X3K5K7"/>
<dbReference type="Gene3D" id="1.10.3210.10">
    <property type="entry name" value="Hypothetical protein af1432"/>
    <property type="match status" value="1"/>
</dbReference>
<dbReference type="InterPro" id="IPR006675">
    <property type="entry name" value="HDIG_dom"/>
</dbReference>
<dbReference type="SMART" id="SM00471">
    <property type="entry name" value="HDc"/>
    <property type="match status" value="1"/>
</dbReference>
<dbReference type="CDD" id="cd00077">
    <property type="entry name" value="HDc"/>
    <property type="match status" value="1"/>
</dbReference>
<keyword evidence="2" id="KW-0378">Hydrolase</keyword>
<proteinExistence type="predicted"/>
<evidence type="ECO:0000256" key="1">
    <source>
        <dbReference type="ARBA" id="ARBA00001946"/>
    </source>
</evidence>
<dbReference type="Pfam" id="PF00702">
    <property type="entry name" value="Hydrolase"/>
    <property type="match status" value="1"/>
</dbReference>
<dbReference type="Pfam" id="PF01966">
    <property type="entry name" value="HD"/>
    <property type="match status" value="1"/>
</dbReference>
<evidence type="ECO:0000259" key="4">
    <source>
        <dbReference type="SMART" id="SM00471"/>
    </source>
</evidence>
<dbReference type="EMBL" id="LS483254">
    <property type="protein sequence ID" value="SQD92567.1"/>
    <property type="molecule type" value="Genomic_DNA"/>
</dbReference>
<dbReference type="Proteomes" id="UP000249818">
    <property type="component" value="Chromosome BARAN1"/>
</dbReference>
<dbReference type="NCBIfam" id="TIGR01662">
    <property type="entry name" value="HAD-SF-IIIA"/>
    <property type="match status" value="1"/>
</dbReference>
<dbReference type="GO" id="GO:0016787">
    <property type="term" value="F:hydrolase activity"/>
    <property type="evidence" value="ECO:0007669"/>
    <property type="project" value="UniProtKB-KW"/>
</dbReference>
<dbReference type="InterPro" id="IPR006674">
    <property type="entry name" value="HD_domain"/>
</dbReference>
<accession>A0A2X3K5K7</accession>
<evidence type="ECO:0000313" key="6">
    <source>
        <dbReference type="Proteomes" id="UP000249818"/>
    </source>
</evidence>
<dbReference type="Gene3D" id="3.40.50.1000">
    <property type="entry name" value="HAD superfamily/HAD-like"/>
    <property type="match status" value="1"/>
</dbReference>
<dbReference type="PANTHER" id="PTHR46470">
    <property type="entry name" value="N-ACYLNEURAMINATE-9-PHOSPHATASE"/>
    <property type="match status" value="1"/>
</dbReference>
<dbReference type="GO" id="GO:0044281">
    <property type="term" value="P:small molecule metabolic process"/>
    <property type="evidence" value="ECO:0007669"/>
    <property type="project" value="UniProtKB-ARBA"/>
</dbReference>
<evidence type="ECO:0000313" key="5">
    <source>
        <dbReference type="EMBL" id="SQD92567.1"/>
    </source>
</evidence>
<evidence type="ECO:0000256" key="2">
    <source>
        <dbReference type="ARBA" id="ARBA00022801"/>
    </source>
</evidence>
<feature type="domain" description="HD/PDEase" evidence="4">
    <location>
        <begin position="187"/>
        <end position="296"/>
    </location>
</feature>
<dbReference type="InterPro" id="IPR006439">
    <property type="entry name" value="HAD-SF_hydro_IA"/>
</dbReference>
<gene>
    <name evidence="5" type="ORF">BARAN1_0543</name>
</gene>
<dbReference type="InterPro" id="IPR023214">
    <property type="entry name" value="HAD_sf"/>
</dbReference>